<dbReference type="Proteomes" id="UP000190198">
    <property type="component" value="Unassembled WGS sequence"/>
</dbReference>
<feature type="transmembrane region" description="Helical" evidence="1">
    <location>
        <begin position="58"/>
        <end position="77"/>
    </location>
</feature>
<dbReference type="RefSeq" id="WP_078477090.1">
    <property type="nucleotide sequence ID" value="NZ_MPRK01000124.1"/>
</dbReference>
<evidence type="ECO:0000256" key="1">
    <source>
        <dbReference type="SAM" id="Phobius"/>
    </source>
</evidence>
<sequence length="134" mass="14957">MLKSINIPLFLAGLITTPITWGLLRATTIWPMVFTVCLIVTIGYAISQISTQQNHIIVSYLTGLLIPEILAMIYSTFEYVMQIAYFPLGIGFGFGLFFGHFVLIAGIGAIWTIVMLLLSRFVLLLFSDKDIHPD</sequence>
<keyword evidence="1" id="KW-0812">Transmembrane</keyword>
<keyword evidence="1" id="KW-0472">Membrane</keyword>
<dbReference type="EMBL" id="MPRK01000124">
    <property type="protein sequence ID" value="OOZ39529.1"/>
    <property type="molecule type" value="Genomic_DNA"/>
</dbReference>
<feature type="transmembrane region" description="Helical" evidence="1">
    <location>
        <begin position="97"/>
        <end position="126"/>
    </location>
</feature>
<feature type="transmembrane region" description="Helical" evidence="1">
    <location>
        <begin position="7"/>
        <end position="23"/>
    </location>
</feature>
<evidence type="ECO:0000313" key="3">
    <source>
        <dbReference type="Proteomes" id="UP000190198"/>
    </source>
</evidence>
<name>A0A1T2L384_9GAMM</name>
<feature type="transmembrane region" description="Helical" evidence="1">
    <location>
        <begin position="29"/>
        <end position="46"/>
    </location>
</feature>
<keyword evidence="1" id="KW-1133">Transmembrane helix</keyword>
<accession>A0A1T2L384</accession>
<proteinExistence type="predicted"/>
<evidence type="ECO:0000313" key="2">
    <source>
        <dbReference type="EMBL" id="OOZ39529.1"/>
    </source>
</evidence>
<keyword evidence="3" id="KW-1185">Reference proteome</keyword>
<comment type="caution">
    <text evidence="2">The sequence shown here is derived from an EMBL/GenBank/DDBJ whole genome shotgun (WGS) entry which is preliminary data.</text>
</comment>
<gene>
    <name evidence="2" type="ORF">BOW52_07200</name>
</gene>
<dbReference type="AlphaFoldDB" id="A0A1T2L384"/>
<reference evidence="2 3" key="1">
    <citation type="submission" date="2016-11" db="EMBL/GenBank/DDBJ databases">
        <title>Mixed transmission modes and dynamic genome evolution in an obligate animal-bacterial symbiosis.</title>
        <authorList>
            <person name="Russell S.L."/>
            <person name="Corbett-Detig R.B."/>
            <person name="Cavanaugh C.M."/>
        </authorList>
    </citation>
    <scope>NUCLEOTIDE SEQUENCE [LARGE SCALE GENOMIC DNA]</scope>
    <source>
        <strain evidence="2">Sp-SM6</strain>
    </source>
</reference>
<organism evidence="2 3">
    <name type="scientific">Solemya elarraichensis gill symbiont</name>
    <dbReference type="NCBI Taxonomy" id="1918949"/>
    <lineage>
        <taxon>Bacteria</taxon>
        <taxon>Pseudomonadati</taxon>
        <taxon>Pseudomonadota</taxon>
        <taxon>Gammaproteobacteria</taxon>
        <taxon>sulfur-oxidizing symbionts</taxon>
    </lineage>
</organism>
<protein>
    <submittedName>
        <fullName evidence="2">Uncharacterized protein</fullName>
    </submittedName>
</protein>